<dbReference type="Pfam" id="PF13280">
    <property type="entry name" value="WYL"/>
    <property type="match status" value="1"/>
</dbReference>
<evidence type="ECO:0000256" key="3">
    <source>
        <dbReference type="ARBA" id="ARBA00023163"/>
    </source>
</evidence>
<organism evidence="5 6">
    <name type="scientific">Amycolatopsis suaedae</name>
    <dbReference type="NCBI Taxonomy" id="2510978"/>
    <lineage>
        <taxon>Bacteria</taxon>
        <taxon>Bacillati</taxon>
        <taxon>Actinomycetota</taxon>
        <taxon>Actinomycetes</taxon>
        <taxon>Pseudonocardiales</taxon>
        <taxon>Pseudonocardiaceae</taxon>
        <taxon>Amycolatopsis</taxon>
    </lineage>
</organism>
<evidence type="ECO:0000313" key="5">
    <source>
        <dbReference type="EMBL" id="RZQ59656.1"/>
    </source>
</evidence>
<dbReference type="AlphaFoldDB" id="A0A4Q7IZX1"/>
<keyword evidence="3" id="KW-0804">Transcription</keyword>
<dbReference type="PIRSF" id="PIRSF016838">
    <property type="entry name" value="PafC"/>
    <property type="match status" value="1"/>
</dbReference>
<proteinExistence type="predicted"/>
<protein>
    <submittedName>
        <fullName evidence="5">YafY family transcriptional regulator</fullName>
    </submittedName>
</protein>
<dbReference type="InterPro" id="IPR036388">
    <property type="entry name" value="WH-like_DNA-bd_sf"/>
</dbReference>
<evidence type="ECO:0000256" key="2">
    <source>
        <dbReference type="ARBA" id="ARBA00023125"/>
    </source>
</evidence>
<dbReference type="PROSITE" id="PS00894">
    <property type="entry name" value="HTH_DEOR_1"/>
    <property type="match status" value="1"/>
</dbReference>
<dbReference type="InterPro" id="IPR051534">
    <property type="entry name" value="CBASS_pafABC_assoc_protein"/>
</dbReference>
<name>A0A4Q7IZX1_9PSEU</name>
<keyword evidence="1" id="KW-0805">Transcription regulation</keyword>
<dbReference type="Pfam" id="PF08279">
    <property type="entry name" value="HTH_11"/>
    <property type="match status" value="1"/>
</dbReference>
<dbReference type="PROSITE" id="PS51000">
    <property type="entry name" value="HTH_DEOR_2"/>
    <property type="match status" value="1"/>
</dbReference>
<dbReference type="PANTHER" id="PTHR34580:SF3">
    <property type="entry name" value="PROTEIN PAFB"/>
    <property type="match status" value="1"/>
</dbReference>
<dbReference type="InterPro" id="IPR026881">
    <property type="entry name" value="WYL_dom"/>
</dbReference>
<dbReference type="InterPro" id="IPR036390">
    <property type="entry name" value="WH_DNA-bd_sf"/>
</dbReference>
<accession>A0A4Q7IZX1</accession>
<dbReference type="SUPFAM" id="SSF46785">
    <property type="entry name" value="Winged helix' DNA-binding domain"/>
    <property type="match status" value="1"/>
</dbReference>
<keyword evidence="2" id="KW-0238">DNA-binding</keyword>
<keyword evidence="6" id="KW-1185">Reference proteome</keyword>
<dbReference type="Proteomes" id="UP000292003">
    <property type="component" value="Unassembled WGS sequence"/>
</dbReference>
<dbReference type="OrthoDB" id="3483912at2"/>
<dbReference type="InterPro" id="IPR013196">
    <property type="entry name" value="HTH_11"/>
</dbReference>
<dbReference type="PROSITE" id="PS52050">
    <property type="entry name" value="WYL"/>
    <property type="match status" value="1"/>
</dbReference>
<dbReference type="GO" id="GO:0003677">
    <property type="term" value="F:DNA binding"/>
    <property type="evidence" value="ECO:0007669"/>
    <property type="project" value="UniProtKB-KW"/>
</dbReference>
<dbReference type="Gene3D" id="1.10.10.10">
    <property type="entry name" value="Winged helix-like DNA-binding domain superfamily/Winged helix DNA-binding domain"/>
    <property type="match status" value="1"/>
</dbReference>
<dbReference type="InterPro" id="IPR018356">
    <property type="entry name" value="Tscrpt_reg_HTH_DeoR_CS"/>
</dbReference>
<dbReference type="InterPro" id="IPR028349">
    <property type="entry name" value="PafC-like"/>
</dbReference>
<sequence length="314" mass="33951">MNGPSTRMLELLSLLQTGRSWPAQELADRLGTTSRTLRRDLDRLRELGYPVESTRGPGGSYRLAAGRAMPPLVLTDDEAVATTVGLRMAAAALAGGATEGAADGALAKLERVLPPRLRRRVSAVAGATEAVTRRSVDLTVVDALAMAAHAHRHVCFGYTDRAGTETDRHVEPYRQVLLDRHWYLLAWDLDRAGWRTFRLDRITGVEATGSTFTARPLPATMVHRTGEPAGPRGVILFAAPLGTVSARLHAHAGELEAVDATTCRYTTPPDDWEWLAAVIAAVGVPYRVESPPGLRAATRRLARHAANAVPDQPR</sequence>
<evidence type="ECO:0000313" key="6">
    <source>
        <dbReference type="Proteomes" id="UP000292003"/>
    </source>
</evidence>
<dbReference type="InterPro" id="IPR001034">
    <property type="entry name" value="DeoR_HTH"/>
</dbReference>
<reference evidence="5 6" key="1">
    <citation type="submission" date="2019-02" db="EMBL/GenBank/DDBJ databases">
        <title>Draft genome sequence of Amycolatopsis sp. 8-3EHSu isolated from roots of Suaeda maritima.</title>
        <authorList>
            <person name="Duangmal K."/>
            <person name="Chantavorakit T."/>
        </authorList>
    </citation>
    <scope>NUCLEOTIDE SEQUENCE [LARGE SCALE GENOMIC DNA]</scope>
    <source>
        <strain evidence="5 6">8-3EHSu</strain>
    </source>
</reference>
<dbReference type="EMBL" id="SFCC01000022">
    <property type="protein sequence ID" value="RZQ59656.1"/>
    <property type="molecule type" value="Genomic_DNA"/>
</dbReference>
<feature type="domain" description="HTH deoR-type" evidence="4">
    <location>
        <begin position="4"/>
        <end position="62"/>
    </location>
</feature>
<comment type="caution">
    <text evidence="5">The sequence shown here is derived from an EMBL/GenBank/DDBJ whole genome shotgun (WGS) entry which is preliminary data.</text>
</comment>
<dbReference type="GO" id="GO:0003700">
    <property type="term" value="F:DNA-binding transcription factor activity"/>
    <property type="evidence" value="ECO:0007669"/>
    <property type="project" value="InterPro"/>
</dbReference>
<evidence type="ECO:0000256" key="1">
    <source>
        <dbReference type="ARBA" id="ARBA00023015"/>
    </source>
</evidence>
<gene>
    <name evidence="5" type="ORF">EWH70_33045</name>
</gene>
<dbReference type="PANTHER" id="PTHR34580">
    <property type="match status" value="1"/>
</dbReference>
<evidence type="ECO:0000259" key="4">
    <source>
        <dbReference type="PROSITE" id="PS51000"/>
    </source>
</evidence>